<dbReference type="EMBL" id="CM003374">
    <property type="protein sequence ID" value="KOM40849.1"/>
    <property type="molecule type" value="Genomic_DNA"/>
</dbReference>
<feature type="compositionally biased region" description="Polar residues" evidence="1">
    <location>
        <begin position="274"/>
        <end position="290"/>
    </location>
</feature>
<feature type="compositionally biased region" description="Pro residues" evidence="1">
    <location>
        <begin position="527"/>
        <end position="538"/>
    </location>
</feature>
<dbReference type="Proteomes" id="UP000053144">
    <property type="component" value="Chromosome 4"/>
</dbReference>
<dbReference type="Pfam" id="PF03004">
    <property type="entry name" value="Transposase_24"/>
    <property type="match status" value="1"/>
</dbReference>
<evidence type="ECO:0000256" key="1">
    <source>
        <dbReference type="SAM" id="MobiDB-lite"/>
    </source>
</evidence>
<sequence length="549" mass="59349">MFKNMASGPSGPPIPPSGNFDKGKGKKTYVVKLMTRFNNEIGSTSQPTTPTSTSTGRSVPPPLVVPAFTPTPHQVPTSSPTSIGTSLPPPIQVPGLTPTPYQVPPYLQASLSPNVGSNPSTPRNIAASPGIEDADPHSSSAANNMEACSNSRPMITPVGGGFYPTKTASKAITATIKEQFDEPWLTWGAIPKSTRDVFFELVPAFTPTPHQVPTSSPTSIGTSLPTPIQVPGLTPTPYQVPPYLQASLSPNVGSNPSIPRNIAASPGIEDADPHSSSAANNMEECSNSRPMITPVGGGFYPTKTASKAITATIKEQFDEPWLTWGAIPKSTRDVFFERFKSQELGRSVHVDEIFQQTHIRQSKGEFVDERSRRTHEQFVAKFSQIRSETASVGVSTSSPLDPAEEERLRNRCWLEAAGGKYKGRVYGIGNVTSQDDCVDSYIQQTQASSTAQPQNSEEILNLKSQLQQYGQQLQNLVGFIGVLLPFLPPSAAAAAQQFLNLPNPQVQNDVPNIVQPEQQPLEQQPPEQQPPHQQPPDEQPQDGNDYMHY</sequence>
<feature type="region of interest" description="Disordered" evidence="1">
    <location>
        <begin position="506"/>
        <end position="549"/>
    </location>
</feature>
<accession>A0A0L9UE77</accession>
<proteinExistence type="predicted"/>
<dbReference type="InterPro" id="IPR004252">
    <property type="entry name" value="Probable_transposase_24"/>
</dbReference>
<dbReference type="AlphaFoldDB" id="A0A0L9UE77"/>
<feature type="compositionally biased region" description="Low complexity" evidence="1">
    <location>
        <begin position="43"/>
        <end position="58"/>
    </location>
</feature>
<name>A0A0L9UE77_PHAAN</name>
<feature type="region of interest" description="Disordered" evidence="1">
    <location>
        <begin position="269"/>
        <end position="290"/>
    </location>
</feature>
<gene>
    <name evidence="2" type="ORF">LR48_Vigan04g104700</name>
</gene>
<dbReference type="Gramene" id="KOM40849">
    <property type="protein sequence ID" value="KOM40849"/>
    <property type="gene ID" value="LR48_Vigan04g104700"/>
</dbReference>
<feature type="region of interest" description="Disordered" evidence="1">
    <location>
        <begin position="1"/>
        <end position="60"/>
    </location>
</feature>
<feature type="compositionally biased region" description="Low complexity" evidence="1">
    <location>
        <begin position="515"/>
        <end position="526"/>
    </location>
</feature>
<organism evidence="2 3">
    <name type="scientific">Phaseolus angularis</name>
    <name type="common">Azuki bean</name>
    <name type="synonym">Vigna angularis</name>
    <dbReference type="NCBI Taxonomy" id="3914"/>
    <lineage>
        <taxon>Eukaryota</taxon>
        <taxon>Viridiplantae</taxon>
        <taxon>Streptophyta</taxon>
        <taxon>Embryophyta</taxon>
        <taxon>Tracheophyta</taxon>
        <taxon>Spermatophyta</taxon>
        <taxon>Magnoliopsida</taxon>
        <taxon>eudicotyledons</taxon>
        <taxon>Gunneridae</taxon>
        <taxon>Pentapetalae</taxon>
        <taxon>rosids</taxon>
        <taxon>fabids</taxon>
        <taxon>Fabales</taxon>
        <taxon>Fabaceae</taxon>
        <taxon>Papilionoideae</taxon>
        <taxon>50 kb inversion clade</taxon>
        <taxon>NPAAA clade</taxon>
        <taxon>indigoferoid/millettioid clade</taxon>
        <taxon>Phaseoleae</taxon>
        <taxon>Vigna</taxon>
    </lineage>
</organism>
<evidence type="ECO:0000313" key="2">
    <source>
        <dbReference type="EMBL" id="KOM40849.1"/>
    </source>
</evidence>
<protein>
    <submittedName>
        <fullName evidence="2">Uncharacterized protein</fullName>
    </submittedName>
</protein>
<evidence type="ECO:0000313" key="3">
    <source>
        <dbReference type="Proteomes" id="UP000053144"/>
    </source>
</evidence>
<reference evidence="3" key="1">
    <citation type="journal article" date="2015" name="Proc. Natl. Acad. Sci. U.S.A.">
        <title>Genome sequencing of adzuki bean (Vigna angularis) provides insight into high starch and low fat accumulation and domestication.</title>
        <authorList>
            <person name="Yang K."/>
            <person name="Tian Z."/>
            <person name="Chen C."/>
            <person name="Luo L."/>
            <person name="Zhao B."/>
            <person name="Wang Z."/>
            <person name="Yu L."/>
            <person name="Li Y."/>
            <person name="Sun Y."/>
            <person name="Li W."/>
            <person name="Chen Y."/>
            <person name="Li Y."/>
            <person name="Zhang Y."/>
            <person name="Ai D."/>
            <person name="Zhao J."/>
            <person name="Shang C."/>
            <person name="Ma Y."/>
            <person name="Wu B."/>
            <person name="Wang M."/>
            <person name="Gao L."/>
            <person name="Sun D."/>
            <person name="Zhang P."/>
            <person name="Guo F."/>
            <person name="Wang W."/>
            <person name="Li Y."/>
            <person name="Wang J."/>
            <person name="Varshney R.K."/>
            <person name="Wang J."/>
            <person name="Ling H.Q."/>
            <person name="Wan P."/>
        </authorList>
    </citation>
    <scope>NUCLEOTIDE SEQUENCE</scope>
    <source>
        <strain evidence="3">cv. Jingnong 6</strain>
    </source>
</reference>